<keyword evidence="2 7" id="KW-0812">Transmembrane</keyword>
<feature type="domain" description="ABC transporter" evidence="8">
    <location>
        <begin position="357"/>
        <end position="596"/>
    </location>
</feature>
<reference evidence="10 11" key="1">
    <citation type="submission" date="2019-03" db="EMBL/GenBank/DDBJ databases">
        <title>Metabolic reconstructions from genomes of highly enriched 'Candidatus Accumulibacter' and 'Candidatus Competibacter' bioreactor populations.</title>
        <authorList>
            <person name="Annavajhala M.K."/>
            <person name="Welles L."/>
            <person name="Abbas B."/>
            <person name="Sorokin D."/>
            <person name="Park H."/>
            <person name="Van Loosdrecht M."/>
            <person name="Chandran K."/>
        </authorList>
    </citation>
    <scope>NUCLEOTIDE SEQUENCE [LARGE SCALE GENOMIC DNA]</scope>
    <source>
        <strain evidence="10 11">SBR_G</strain>
    </source>
</reference>
<protein>
    <submittedName>
        <fullName evidence="10">ABC transporter ATP-binding protein</fullName>
    </submittedName>
</protein>
<dbReference type="SMART" id="SM00382">
    <property type="entry name" value="AAA"/>
    <property type="match status" value="1"/>
</dbReference>
<gene>
    <name evidence="10" type="ORF">E4P82_07080</name>
</gene>
<evidence type="ECO:0000313" key="11">
    <source>
        <dbReference type="Proteomes" id="UP000760480"/>
    </source>
</evidence>
<dbReference type="EMBL" id="SPMZ01000018">
    <property type="protein sequence ID" value="NMQ18991.1"/>
    <property type="molecule type" value="Genomic_DNA"/>
</dbReference>
<evidence type="ECO:0000259" key="9">
    <source>
        <dbReference type="PROSITE" id="PS50929"/>
    </source>
</evidence>
<comment type="subcellular location">
    <subcellularLocation>
        <location evidence="1">Cell membrane</location>
        <topology evidence="1">Multi-pass membrane protein</topology>
    </subcellularLocation>
</comment>
<evidence type="ECO:0000256" key="7">
    <source>
        <dbReference type="SAM" id="Phobius"/>
    </source>
</evidence>
<dbReference type="Gene3D" id="3.40.50.300">
    <property type="entry name" value="P-loop containing nucleotide triphosphate hydrolases"/>
    <property type="match status" value="1"/>
</dbReference>
<evidence type="ECO:0000256" key="3">
    <source>
        <dbReference type="ARBA" id="ARBA00022741"/>
    </source>
</evidence>
<organism evidence="10 11">
    <name type="scientific">Candidatus Competibacter phosphatis</name>
    <dbReference type="NCBI Taxonomy" id="221280"/>
    <lineage>
        <taxon>Bacteria</taxon>
        <taxon>Pseudomonadati</taxon>
        <taxon>Pseudomonadota</taxon>
        <taxon>Gammaproteobacteria</taxon>
        <taxon>Candidatus Competibacteraceae</taxon>
        <taxon>Candidatus Competibacter</taxon>
    </lineage>
</organism>
<keyword evidence="3" id="KW-0547">Nucleotide-binding</keyword>
<dbReference type="PANTHER" id="PTHR24221">
    <property type="entry name" value="ATP-BINDING CASSETTE SUB-FAMILY B"/>
    <property type="match status" value="1"/>
</dbReference>
<feature type="domain" description="ABC transmembrane type-1" evidence="9">
    <location>
        <begin position="34"/>
        <end position="322"/>
    </location>
</feature>
<dbReference type="InterPro" id="IPR027417">
    <property type="entry name" value="P-loop_NTPase"/>
</dbReference>
<dbReference type="InterPro" id="IPR011527">
    <property type="entry name" value="ABC1_TM_dom"/>
</dbReference>
<feature type="transmembrane region" description="Helical" evidence="7">
    <location>
        <begin position="31"/>
        <end position="55"/>
    </location>
</feature>
<name>A0ABX1TJR4_9GAMM</name>
<dbReference type="PROSITE" id="PS50893">
    <property type="entry name" value="ABC_TRANSPORTER_2"/>
    <property type="match status" value="1"/>
</dbReference>
<dbReference type="SUPFAM" id="SSF90123">
    <property type="entry name" value="ABC transporter transmembrane region"/>
    <property type="match status" value="1"/>
</dbReference>
<dbReference type="Gene3D" id="1.20.1560.10">
    <property type="entry name" value="ABC transporter type 1, transmembrane domain"/>
    <property type="match status" value="1"/>
</dbReference>
<evidence type="ECO:0000256" key="2">
    <source>
        <dbReference type="ARBA" id="ARBA00022692"/>
    </source>
</evidence>
<dbReference type="InterPro" id="IPR017871">
    <property type="entry name" value="ABC_transporter-like_CS"/>
</dbReference>
<keyword evidence="6 7" id="KW-0472">Membrane</keyword>
<evidence type="ECO:0000313" key="10">
    <source>
        <dbReference type="EMBL" id="NMQ18991.1"/>
    </source>
</evidence>
<dbReference type="InterPro" id="IPR036640">
    <property type="entry name" value="ABC1_TM_sf"/>
</dbReference>
<feature type="transmembrane region" description="Helical" evidence="7">
    <location>
        <begin position="176"/>
        <end position="197"/>
    </location>
</feature>
<evidence type="ECO:0000256" key="4">
    <source>
        <dbReference type="ARBA" id="ARBA00022840"/>
    </source>
</evidence>
<sequence>MTERFRKARAQLPHLPWALGLIWRATRGWTLAWAALTVAQGLLPVAVVLSTRALVDSLVATVQAPGDWPALRQSLVWVAWMAGLLLLVESLRGIAAWVRTAQAEWLRDYLDDRIHAQAIHLDLSYYETPEYYDQLHRARVDALDRPRALLENLGSLAQNGLTLLAMAGILWGYAPWLLLVLIGGALPALWVAARAIVRFHRWRVRNTGNERRASYYDWMLTWDRAAAELRLFDLGDSFRSAYRAVRAKLRGERLQLARQQMLAELGADAVALLAMGLTIAWMVGRLMQGLASLGDLALFYQVFSQGQRLLRTALGSVGEMYSNLLFLENLHEFLTLRPRVTEPRRPVSPPANAPGTIRLENVSFRYPGSQRLALDGFDLTLPAGRIVAIVGENGAGKSTLLKLLCRFYDPEVGRVSWDEIDLRELALTDWRRRITVLFQEPVHYHDTVAYNIACGDLAVVADMAAIADAARAAGAEGSIQRLPQSYATVLGKWFGGAELSVGEWQRLALARAFLRQSALLILDEPTSAMDSWAEADWLARFRDLAAGRTALVITHRFTTALHADVIHVMGQGRILESGSHAKLLARGGRYAQSWAQQLRETEKG</sequence>
<dbReference type="InterPro" id="IPR003439">
    <property type="entry name" value="ABC_transporter-like_ATP-bd"/>
</dbReference>
<dbReference type="PANTHER" id="PTHR24221:SF646">
    <property type="entry name" value="HAEMOLYSIN SECRETION ATP-BINDING PROTEIN"/>
    <property type="match status" value="1"/>
</dbReference>
<feature type="transmembrane region" description="Helical" evidence="7">
    <location>
        <begin position="262"/>
        <end position="283"/>
    </location>
</feature>
<evidence type="ECO:0000256" key="6">
    <source>
        <dbReference type="ARBA" id="ARBA00023136"/>
    </source>
</evidence>
<feature type="transmembrane region" description="Helical" evidence="7">
    <location>
        <begin position="149"/>
        <end position="170"/>
    </location>
</feature>
<feature type="transmembrane region" description="Helical" evidence="7">
    <location>
        <begin position="75"/>
        <end position="98"/>
    </location>
</feature>
<evidence type="ECO:0000259" key="8">
    <source>
        <dbReference type="PROSITE" id="PS50893"/>
    </source>
</evidence>
<accession>A0ABX1TJR4</accession>
<dbReference type="GO" id="GO:0005524">
    <property type="term" value="F:ATP binding"/>
    <property type="evidence" value="ECO:0007669"/>
    <property type="project" value="UniProtKB-KW"/>
</dbReference>
<dbReference type="Pfam" id="PF00005">
    <property type="entry name" value="ABC_tran"/>
    <property type="match status" value="1"/>
</dbReference>
<keyword evidence="5 7" id="KW-1133">Transmembrane helix</keyword>
<dbReference type="Proteomes" id="UP000760480">
    <property type="component" value="Unassembled WGS sequence"/>
</dbReference>
<dbReference type="PROSITE" id="PS00211">
    <property type="entry name" value="ABC_TRANSPORTER_1"/>
    <property type="match status" value="1"/>
</dbReference>
<evidence type="ECO:0000256" key="1">
    <source>
        <dbReference type="ARBA" id="ARBA00004651"/>
    </source>
</evidence>
<keyword evidence="11" id="KW-1185">Reference proteome</keyword>
<keyword evidence="4 10" id="KW-0067">ATP-binding</keyword>
<comment type="caution">
    <text evidence="10">The sequence shown here is derived from an EMBL/GenBank/DDBJ whole genome shotgun (WGS) entry which is preliminary data.</text>
</comment>
<dbReference type="InterPro" id="IPR003593">
    <property type="entry name" value="AAA+_ATPase"/>
</dbReference>
<evidence type="ECO:0000256" key="5">
    <source>
        <dbReference type="ARBA" id="ARBA00022989"/>
    </source>
</evidence>
<dbReference type="PROSITE" id="PS50929">
    <property type="entry name" value="ABC_TM1F"/>
    <property type="match status" value="1"/>
</dbReference>
<proteinExistence type="predicted"/>
<dbReference type="InterPro" id="IPR039421">
    <property type="entry name" value="Type_1_exporter"/>
</dbReference>
<dbReference type="SUPFAM" id="SSF52540">
    <property type="entry name" value="P-loop containing nucleoside triphosphate hydrolases"/>
    <property type="match status" value="1"/>
</dbReference>